<dbReference type="Proteomes" id="UP000515312">
    <property type="component" value="Chromosome"/>
</dbReference>
<gene>
    <name evidence="6" type="ORF">H7849_05675</name>
</gene>
<accession>A0A7G8BLL7</accession>
<keyword evidence="4" id="KW-0812">Transmembrane</keyword>
<keyword evidence="4" id="KW-1133">Transmembrane helix</keyword>
<evidence type="ECO:0000256" key="4">
    <source>
        <dbReference type="SAM" id="Phobius"/>
    </source>
</evidence>
<dbReference type="PANTHER" id="PTHR24421">
    <property type="entry name" value="NITRATE/NITRITE SENSOR PROTEIN NARX-RELATED"/>
    <property type="match status" value="1"/>
</dbReference>
<evidence type="ECO:0000256" key="1">
    <source>
        <dbReference type="ARBA" id="ARBA00022679"/>
    </source>
</evidence>
<dbReference type="InterPro" id="IPR011712">
    <property type="entry name" value="Sig_transdc_His_kin_sub3_dim/P"/>
</dbReference>
<dbReference type="InterPro" id="IPR015943">
    <property type="entry name" value="WD40/YVTN_repeat-like_dom_sf"/>
</dbReference>
<dbReference type="InterPro" id="IPR050482">
    <property type="entry name" value="Sensor_HK_TwoCompSys"/>
</dbReference>
<dbReference type="GO" id="GO:0046983">
    <property type="term" value="F:protein dimerization activity"/>
    <property type="evidence" value="ECO:0007669"/>
    <property type="project" value="InterPro"/>
</dbReference>
<keyword evidence="2" id="KW-0418">Kinase</keyword>
<keyword evidence="4" id="KW-0472">Membrane</keyword>
<dbReference type="Pfam" id="PF07495">
    <property type="entry name" value="Y_Y_Y"/>
    <property type="match status" value="1"/>
</dbReference>
<dbReference type="InterPro" id="IPR036890">
    <property type="entry name" value="HATPase_C_sf"/>
</dbReference>
<dbReference type="Pfam" id="PF07730">
    <property type="entry name" value="HisKA_3"/>
    <property type="match status" value="1"/>
</dbReference>
<evidence type="ECO:0000259" key="5">
    <source>
        <dbReference type="SMART" id="SM00387"/>
    </source>
</evidence>
<sequence>MRNRLFRTLIAGLLLPVTVFTVERPVWGLDPRKLITQFIHTAWTAKDGIPGPVEAIAQTPDGYLWTGTHAGLYRFDGISFTAWRPKAGERLISDSICALHVSHDGSLWIGYYSGGIGVLRDGHLRNYPPGNGFPNGPIVSIAEDHDGRIWAAGTYGFMRLESGRWIRTGGEMGYPAPAAQALLVDSAGYLWVATDGFDFHLSRNHVLRNTVLTLAPGARHFSPTGLAVGQVWSMAQASDGTAWIADTSNGAITRLGGRTVVAAKPTTIAMGAETQCLLFDSNQSVFVGLVGGGLRRIRNLAQPKNQPLDEFRTSDDLSGGMVFTTFLDREGNVWFGTSGGLDRFRESKVFPFSAREGLNQVDQIGLTADGRGNLWLYNSSLDIVRRFDGQQFSLFRIPAGRGVQPNGILSIYAAHDNEIWVAGATEISRGVNGKFTAFPLPPGVDGANIEAIAKDFAGNLWIAAWTKESIDKVFRFRNGKWEDLSQPSQLPNYRCRILFPDAKGQIWLAFENGAVAVFDGSSYRRYAAEDGLPGGTVLAINSDNSGHVWVASQGGLSRFDGSRFTTLSQDNGLPGNLISGLVEDKSGTFWIAGALGILRVSAQELNRAMTSPAYRMQGMMINTRDGLRGLPTQVVRAADGRIWFSTREGIAGLDPEHVPRNQVPPPVLIESIVADDRSYNPADGLKLRPKTKTLEFHFTALSLTDPEMVRFRFKLEGYDEDWREPVKERLARYTNLPPRQYRFRVVACNNDGVWNEAGAGFTFTIPPSFTQTLLFKALCVLAGIGILWLGYLMRLKQVTHRVQERMYERLAERERIARDLHDTLLQSIQGLFLRFHTATSQLPHNEPARGIFENALRQSDDVMKEGRELLLGLRSTTEATRDLSSELAEAGRQFQELYPCQFNVVVNGALRPLYPIVCDELLQIGKEALSNAFRHSRASHIEAEVHYEQNQVRLRIRDNGEGIDPKILKQGHRRGHWGFPDMRERAKKIGTVVDVWSQLGAGTEVELRVPARLAYVSKRKDSSTPWFQKVWGNHQATDNSDSVGISNHF</sequence>
<keyword evidence="7" id="KW-1185">Reference proteome</keyword>
<dbReference type="AlphaFoldDB" id="A0A7G8BLL7"/>
<dbReference type="RefSeq" id="WP_186744864.1">
    <property type="nucleotide sequence ID" value="NZ_CP060394.1"/>
</dbReference>
<dbReference type="KEGG" id="adin:H7849_05675"/>
<feature type="transmembrane region" description="Helical" evidence="4">
    <location>
        <begin position="773"/>
        <end position="793"/>
    </location>
</feature>
<dbReference type="PANTHER" id="PTHR24421:SF62">
    <property type="entry name" value="SENSORY TRANSDUCTION HISTIDINE KINASE"/>
    <property type="match status" value="1"/>
</dbReference>
<dbReference type="InterPro" id="IPR011110">
    <property type="entry name" value="Reg_prop"/>
</dbReference>
<dbReference type="Pfam" id="PF02518">
    <property type="entry name" value="HATPase_c"/>
    <property type="match status" value="1"/>
</dbReference>
<keyword evidence="3" id="KW-0902">Two-component regulatory system</keyword>
<name>A0A7G8BLL7_9BACT</name>
<dbReference type="InterPro" id="IPR003594">
    <property type="entry name" value="HATPase_dom"/>
</dbReference>
<evidence type="ECO:0000256" key="3">
    <source>
        <dbReference type="ARBA" id="ARBA00023012"/>
    </source>
</evidence>
<dbReference type="SUPFAM" id="SSF55874">
    <property type="entry name" value="ATPase domain of HSP90 chaperone/DNA topoisomerase II/histidine kinase"/>
    <property type="match status" value="1"/>
</dbReference>
<evidence type="ECO:0000313" key="6">
    <source>
        <dbReference type="EMBL" id="QNI33437.1"/>
    </source>
</evidence>
<proteinExistence type="predicted"/>
<dbReference type="GO" id="GO:0016020">
    <property type="term" value="C:membrane"/>
    <property type="evidence" value="ECO:0007669"/>
    <property type="project" value="InterPro"/>
</dbReference>
<reference evidence="6 7" key="1">
    <citation type="submission" date="2020-08" db="EMBL/GenBank/DDBJ databases">
        <title>Edaphobacter telluris sp. nov. and Acidobacterium dinghuensis sp. nov., two acidobacteria isolated from forest soil.</title>
        <authorList>
            <person name="Fu J."/>
            <person name="Qiu L."/>
        </authorList>
    </citation>
    <scope>NUCLEOTIDE SEQUENCE [LARGE SCALE GENOMIC DNA]</scope>
    <source>
        <strain evidence="6">4Y35</strain>
    </source>
</reference>
<dbReference type="Gene3D" id="1.20.5.1930">
    <property type="match status" value="1"/>
</dbReference>
<protein>
    <recommendedName>
        <fullName evidence="5">Histidine kinase/HSP90-like ATPase domain-containing protein</fullName>
    </recommendedName>
</protein>
<evidence type="ECO:0000313" key="7">
    <source>
        <dbReference type="Proteomes" id="UP000515312"/>
    </source>
</evidence>
<dbReference type="SMART" id="SM00387">
    <property type="entry name" value="HATPase_c"/>
    <property type="match status" value="1"/>
</dbReference>
<dbReference type="SUPFAM" id="SSF63829">
    <property type="entry name" value="Calcium-dependent phosphotriesterase"/>
    <property type="match status" value="3"/>
</dbReference>
<keyword evidence="1" id="KW-0808">Transferase</keyword>
<evidence type="ECO:0000256" key="2">
    <source>
        <dbReference type="ARBA" id="ARBA00022777"/>
    </source>
</evidence>
<dbReference type="InterPro" id="IPR011123">
    <property type="entry name" value="Y_Y_Y"/>
</dbReference>
<dbReference type="Gene3D" id="3.30.565.10">
    <property type="entry name" value="Histidine kinase-like ATPase, C-terminal domain"/>
    <property type="match status" value="1"/>
</dbReference>
<dbReference type="Gene3D" id="2.60.40.10">
    <property type="entry name" value="Immunoglobulins"/>
    <property type="match status" value="1"/>
</dbReference>
<dbReference type="Pfam" id="PF07494">
    <property type="entry name" value="Reg_prop"/>
    <property type="match status" value="2"/>
</dbReference>
<dbReference type="GO" id="GO:0000155">
    <property type="term" value="F:phosphorelay sensor kinase activity"/>
    <property type="evidence" value="ECO:0007669"/>
    <property type="project" value="InterPro"/>
</dbReference>
<dbReference type="InterPro" id="IPR013783">
    <property type="entry name" value="Ig-like_fold"/>
</dbReference>
<dbReference type="CDD" id="cd16917">
    <property type="entry name" value="HATPase_UhpB-NarQ-NarX-like"/>
    <property type="match status" value="1"/>
</dbReference>
<feature type="domain" description="Histidine kinase/HSP90-like ATPase" evidence="5">
    <location>
        <begin position="916"/>
        <end position="1013"/>
    </location>
</feature>
<dbReference type="Gene3D" id="2.130.10.10">
    <property type="entry name" value="YVTN repeat-like/Quinoprotein amine dehydrogenase"/>
    <property type="match status" value="3"/>
</dbReference>
<dbReference type="EMBL" id="CP060394">
    <property type="protein sequence ID" value="QNI33437.1"/>
    <property type="molecule type" value="Genomic_DNA"/>
</dbReference>
<organism evidence="6 7">
    <name type="scientific">Alloacidobacterium dinghuense</name>
    <dbReference type="NCBI Taxonomy" id="2763107"/>
    <lineage>
        <taxon>Bacteria</taxon>
        <taxon>Pseudomonadati</taxon>
        <taxon>Acidobacteriota</taxon>
        <taxon>Terriglobia</taxon>
        <taxon>Terriglobales</taxon>
        <taxon>Acidobacteriaceae</taxon>
        <taxon>Alloacidobacterium</taxon>
    </lineage>
</organism>